<dbReference type="SMART" id="SM00327">
    <property type="entry name" value="VWA"/>
    <property type="match status" value="1"/>
</dbReference>
<dbReference type="Gene3D" id="3.40.50.410">
    <property type="entry name" value="von Willebrand factor, type A domain"/>
    <property type="match status" value="1"/>
</dbReference>
<name>A0A225DJU3_9BACT</name>
<dbReference type="PANTHER" id="PTHR33608:SF6">
    <property type="entry name" value="BLL2464 PROTEIN"/>
    <property type="match status" value="1"/>
</dbReference>
<dbReference type="InterPro" id="IPR002881">
    <property type="entry name" value="DUF58"/>
</dbReference>
<evidence type="ECO:0000259" key="1">
    <source>
        <dbReference type="SMART" id="SM00327"/>
    </source>
</evidence>
<dbReference type="RefSeq" id="WP_088257374.1">
    <property type="nucleotide sequence ID" value="NZ_NIDE01000014.1"/>
</dbReference>
<dbReference type="Proteomes" id="UP000214646">
    <property type="component" value="Unassembled WGS sequence"/>
</dbReference>
<accession>A0A225DJU3</accession>
<dbReference type="AlphaFoldDB" id="A0A225DJU3"/>
<dbReference type="InterPro" id="IPR036465">
    <property type="entry name" value="vWFA_dom_sf"/>
</dbReference>
<evidence type="ECO:0000313" key="2">
    <source>
        <dbReference type="EMBL" id="OWK37459.1"/>
    </source>
</evidence>
<comment type="caution">
    <text evidence="2">The sequence shown here is derived from an EMBL/GenBank/DDBJ whole genome shotgun (WGS) entry which is preliminary data.</text>
</comment>
<feature type="domain" description="VWFA" evidence="1">
    <location>
        <begin position="76"/>
        <end position="253"/>
    </location>
</feature>
<dbReference type="EMBL" id="NIDE01000014">
    <property type="protein sequence ID" value="OWK37459.1"/>
    <property type="molecule type" value="Genomic_DNA"/>
</dbReference>
<gene>
    <name evidence="2" type="ORF">FRUB_06579</name>
</gene>
<protein>
    <recommendedName>
        <fullName evidence="1">VWFA domain-containing protein</fullName>
    </recommendedName>
</protein>
<dbReference type="OrthoDB" id="9780819at2"/>
<proteinExistence type="predicted"/>
<evidence type="ECO:0000313" key="3">
    <source>
        <dbReference type="Proteomes" id="UP000214646"/>
    </source>
</evidence>
<dbReference type="SUPFAM" id="SSF53300">
    <property type="entry name" value="vWA-like"/>
    <property type="match status" value="1"/>
</dbReference>
<dbReference type="PANTHER" id="PTHR33608">
    <property type="entry name" value="BLL2464 PROTEIN"/>
    <property type="match status" value="1"/>
</dbReference>
<dbReference type="Pfam" id="PF01882">
    <property type="entry name" value="DUF58"/>
    <property type="match status" value="1"/>
</dbReference>
<dbReference type="InterPro" id="IPR002035">
    <property type="entry name" value="VWF_A"/>
</dbReference>
<organism evidence="2 3">
    <name type="scientific">Fimbriiglobus ruber</name>
    <dbReference type="NCBI Taxonomy" id="1908690"/>
    <lineage>
        <taxon>Bacteria</taxon>
        <taxon>Pseudomonadati</taxon>
        <taxon>Planctomycetota</taxon>
        <taxon>Planctomycetia</taxon>
        <taxon>Gemmatales</taxon>
        <taxon>Gemmataceae</taxon>
        <taxon>Fimbriiglobus</taxon>
    </lineage>
</organism>
<keyword evidence="3" id="KW-1185">Reference proteome</keyword>
<sequence>MLPAEVMRQVRRLQLRARRAVRTLLGGEYRSAFKGAGLSFEEVREYQPGDEVRSIDWNVTARMGHPFVKRYAEERELTLVLMVDLSASQRFGTGSVTKRTAAAELAAVLAFAAVTHNDRVGLLGFTDRVERYVPPGKGPRHALRVLRDVLFFEPTRKGTDLAAALDYLNRVHRRRAIVFLFSDFLGDNFTDSFNRAARRHDLIAVRTTDPREQDWPAAGLVRLEDAETGRQVVIDAGSRSFRDAFAARARDRRATFTRLARAAQVDLIDVDTGGNHFDALLRFFRLRDRRRRGT</sequence>
<reference evidence="3" key="1">
    <citation type="submission" date="2017-06" db="EMBL/GenBank/DDBJ databases">
        <title>Genome analysis of Fimbriiglobus ruber SP5, the first member of the order Planctomycetales with confirmed chitinolytic capability.</title>
        <authorList>
            <person name="Ravin N.V."/>
            <person name="Rakitin A.L."/>
            <person name="Ivanova A.A."/>
            <person name="Beletsky A.V."/>
            <person name="Kulichevskaya I.S."/>
            <person name="Mardanov A.V."/>
            <person name="Dedysh S.N."/>
        </authorList>
    </citation>
    <scope>NUCLEOTIDE SEQUENCE [LARGE SCALE GENOMIC DNA]</scope>
    <source>
        <strain evidence="3">SP5</strain>
    </source>
</reference>